<evidence type="ECO:0000256" key="1">
    <source>
        <dbReference type="SAM" id="MobiDB-lite"/>
    </source>
</evidence>
<dbReference type="Proteomes" id="UP001246372">
    <property type="component" value="Unassembled WGS sequence"/>
</dbReference>
<evidence type="ECO:0000313" key="3">
    <source>
        <dbReference type="Proteomes" id="UP001246372"/>
    </source>
</evidence>
<keyword evidence="3" id="KW-1185">Reference proteome</keyword>
<dbReference type="RefSeq" id="WP_315650170.1">
    <property type="nucleotide sequence ID" value="NZ_JAVXZY010000003.1"/>
</dbReference>
<comment type="caution">
    <text evidence="2">The sequence shown here is derived from an EMBL/GenBank/DDBJ whole genome shotgun (WGS) entry which is preliminary data.</text>
</comment>
<accession>A0ABU3PAJ8</accession>
<sequence length="100" mass="10248">MSSVTSVSAAGAMSTGSVPVSLDAERAKCEIQLADWSHCGSAKTPEGKAKIDALSEQLATIKARMQRAQAAHNASQREQRGSTPAAPAANGLGAHVDLYA</sequence>
<name>A0ABU3PAJ8_9BURK</name>
<feature type="region of interest" description="Disordered" evidence="1">
    <location>
        <begin position="69"/>
        <end position="100"/>
    </location>
</feature>
<organism evidence="2 3">
    <name type="scientific">Roseateles aquae</name>
    <dbReference type="NCBI Taxonomy" id="3077235"/>
    <lineage>
        <taxon>Bacteria</taxon>
        <taxon>Pseudomonadati</taxon>
        <taxon>Pseudomonadota</taxon>
        <taxon>Betaproteobacteria</taxon>
        <taxon>Burkholderiales</taxon>
        <taxon>Sphaerotilaceae</taxon>
        <taxon>Roseateles</taxon>
    </lineage>
</organism>
<protein>
    <submittedName>
        <fullName evidence="2">Uncharacterized protein</fullName>
    </submittedName>
</protein>
<gene>
    <name evidence="2" type="ORF">RQP53_10070</name>
</gene>
<dbReference type="EMBL" id="JAVXZY010000003">
    <property type="protein sequence ID" value="MDT8999610.1"/>
    <property type="molecule type" value="Genomic_DNA"/>
</dbReference>
<proteinExistence type="predicted"/>
<evidence type="ECO:0000313" key="2">
    <source>
        <dbReference type="EMBL" id="MDT8999610.1"/>
    </source>
</evidence>
<reference evidence="2" key="1">
    <citation type="submission" date="2023-09" db="EMBL/GenBank/DDBJ databases">
        <title>Paucibacter sp. APW11 Genome sequencing and assembly.</title>
        <authorList>
            <person name="Kim I."/>
        </authorList>
    </citation>
    <scope>NUCLEOTIDE SEQUENCE</scope>
    <source>
        <strain evidence="2">APW11</strain>
    </source>
</reference>